<protein>
    <submittedName>
        <fullName evidence="2">Conjugal transfer protein TraN</fullName>
    </submittedName>
</protein>
<organism evidence="2 3">
    <name type="scientific">Pseudoduganella umbonata</name>
    <dbReference type="NCBI Taxonomy" id="864828"/>
    <lineage>
        <taxon>Bacteria</taxon>
        <taxon>Pseudomonadati</taxon>
        <taxon>Pseudomonadota</taxon>
        <taxon>Betaproteobacteria</taxon>
        <taxon>Burkholderiales</taxon>
        <taxon>Oxalobacteraceae</taxon>
        <taxon>Telluria group</taxon>
        <taxon>Pseudoduganella</taxon>
    </lineage>
</organism>
<dbReference type="InterPro" id="IPR014121">
    <property type="entry name" value="TraN_Ftype"/>
</dbReference>
<evidence type="ECO:0000313" key="2">
    <source>
        <dbReference type="EMBL" id="QCP09064.1"/>
    </source>
</evidence>
<feature type="compositionally biased region" description="Polar residues" evidence="1">
    <location>
        <begin position="34"/>
        <end position="58"/>
    </location>
</feature>
<reference evidence="2 3" key="1">
    <citation type="submission" date="2019-05" db="EMBL/GenBank/DDBJ databases">
        <title>Draft Genome Sequences of Six Type Strains of the Genus Massilia.</title>
        <authorList>
            <person name="Miess H."/>
            <person name="Frediansyhah A."/>
            <person name="Gross H."/>
        </authorList>
    </citation>
    <scope>NUCLEOTIDE SEQUENCE [LARGE SCALE GENOMIC DNA]</scope>
    <source>
        <strain evidence="2 3">DSMZ 26121</strain>
    </source>
</reference>
<accession>A0ABX5UBW7</accession>
<evidence type="ECO:0000256" key="1">
    <source>
        <dbReference type="SAM" id="MobiDB-lite"/>
    </source>
</evidence>
<keyword evidence="3" id="KW-1185">Reference proteome</keyword>
<evidence type="ECO:0000313" key="3">
    <source>
        <dbReference type="Proteomes" id="UP000298763"/>
    </source>
</evidence>
<proteinExistence type="predicted"/>
<dbReference type="Pfam" id="PF06986">
    <property type="entry name" value="F_T4SS_TraN"/>
    <property type="match status" value="1"/>
</dbReference>
<gene>
    <name evidence="2" type="ORF">FCL38_00400</name>
</gene>
<dbReference type="Proteomes" id="UP000298763">
    <property type="component" value="Chromosome"/>
</dbReference>
<dbReference type="EMBL" id="CP040017">
    <property type="protein sequence ID" value="QCP09064.1"/>
    <property type="molecule type" value="Genomic_DNA"/>
</dbReference>
<name>A0ABX5UBW7_9BURK</name>
<feature type="region of interest" description="Disordered" evidence="1">
    <location>
        <begin position="1"/>
        <end position="81"/>
    </location>
</feature>
<sequence>MATTPGSAVHHPIQATPIHHARSRSAQRCPAPRNTASSRPATTRAPPTSRSSRITGTIPTAVHSMPRAVPSPTDHEPPLCDRRPAMRLSIAFWMLMATASAAADANNRTNTATGFQRVCAETQTQCTDGPRVQEIDGMRITRSCWQRTTQYGCVEPNASDTCQAPRERGCREVGAQCQEYATVDGTTLCMTEQREHVCPTGGGETSTVTDCAGQQYCIDGNCFDTGTAPDGDFKKAVSALEMAREAGVYLDQDNLRIFRGEDRRCAKTVARNCCKSARSNVDKLSNRAVQGGSPHTYDVLSGSGVPSTLAAGIDPLGYALEASRDTVAEMLQCDKEEVLTALRRRKGLCHHVGEYCSKKIRLGLASICIEHKETHCCFNSKIARLIAEAAREQLPGLDWGTPKAPACQGISVEQFQQLDLSRIDFREIYDDIRPATASADAGQRYHYPRSYFDLRQDKP</sequence>